<feature type="chain" id="PRO_5046740661" evidence="1">
    <location>
        <begin position="22"/>
        <end position="256"/>
    </location>
</feature>
<evidence type="ECO:0000313" key="2">
    <source>
        <dbReference type="EMBL" id="MCE4539231.1"/>
    </source>
</evidence>
<dbReference type="Gene3D" id="3.40.190.10">
    <property type="entry name" value="Periplasmic binding protein-like II"/>
    <property type="match status" value="2"/>
</dbReference>
<dbReference type="EMBL" id="JAJTWT010000008">
    <property type="protein sequence ID" value="MCE4539231.1"/>
    <property type="molecule type" value="Genomic_DNA"/>
</dbReference>
<dbReference type="RefSeq" id="WP_233393753.1">
    <property type="nucleotide sequence ID" value="NZ_JAJTWT010000008.1"/>
</dbReference>
<reference evidence="2 3" key="1">
    <citation type="submission" date="2021-12" db="EMBL/GenBank/DDBJ databases">
        <title>Genome seq of p7.</title>
        <authorList>
            <person name="Seo T."/>
        </authorList>
    </citation>
    <scope>NUCLEOTIDE SEQUENCE [LARGE SCALE GENOMIC DNA]</scope>
    <source>
        <strain evidence="2 3">P7</strain>
    </source>
</reference>
<dbReference type="SUPFAM" id="SSF53850">
    <property type="entry name" value="Periplasmic binding protein-like II"/>
    <property type="match status" value="1"/>
</dbReference>
<accession>A0ABS8XE88</accession>
<evidence type="ECO:0000256" key="1">
    <source>
        <dbReference type="SAM" id="SignalP"/>
    </source>
</evidence>
<organism evidence="2 3">
    <name type="scientific">Pelomonas caseinilytica</name>
    <dbReference type="NCBI Taxonomy" id="2906763"/>
    <lineage>
        <taxon>Bacteria</taxon>
        <taxon>Pseudomonadati</taxon>
        <taxon>Pseudomonadota</taxon>
        <taxon>Betaproteobacteria</taxon>
        <taxon>Burkholderiales</taxon>
        <taxon>Sphaerotilaceae</taxon>
        <taxon>Roseateles</taxon>
    </lineage>
</organism>
<evidence type="ECO:0000313" key="3">
    <source>
        <dbReference type="Proteomes" id="UP001201463"/>
    </source>
</evidence>
<keyword evidence="1" id="KW-0732">Signal</keyword>
<sequence>MHTGRRLALAALPALCWSATASTERGQAPLRLVTGDLPPMAMPGEPGRRGVLLDLVEAVFKRAELPLQVEFFPWARAMLLAGEQPRTLILPLNRTADREARFQWLLKLYAQRFAFLTLAGKPRVETLEQARQARVGGLRGSSNLASLQQQGVPAERVYQAASIADMHRALERGLVDAIFGSELIHTDAWRRSGRDPAHLHAGLVLESADIWLAAQGGVTEAEAARLREAHEALLADGSVERLFRLYGLKARPEDLR</sequence>
<keyword evidence="3" id="KW-1185">Reference proteome</keyword>
<gene>
    <name evidence="2" type="ORF">LXT12_18430</name>
</gene>
<proteinExistence type="predicted"/>
<dbReference type="PANTHER" id="PTHR38834:SF3">
    <property type="entry name" value="SOLUTE-BINDING PROTEIN FAMILY 3_N-TERMINAL DOMAIN-CONTAINING PROTEIN"/>
    <property type="match status" value="1"/>
</dbReference>
<dbReference type="PANTHER" id="PTHR38834">
    <property type="entry name" value="PERIPLASMIC SUBSTRATE BINDING PROTEIN FAMILY 3"/>
    <property type="match status" value="1"/>
</dbReference>
<dbReference type="Proteomes" id="UP001201463">
    <property type="component" value="Unassembled WGS sequence"/>
</dbReference>
<protein>
    <submittedName>
        <fullName evidence="2">Transporter substrate-binding domain-containing protein</fullName>
    </submittedName>
</protein>
<comment type="caution">
    <text evidence="2">The sequence shown here is derived from an EMBL/GenBank/DDBJ whole genome shotgun (WGS) entry which is preliminary data.</text>
</comment>
<feature type="signal peptide" evidence="1">
    <location>
        <begin position="1"/>
        <end position="21"/>
    </location>
</feature>
<name>A0ABS8XE88_9BURK</name>